<evidence type="ECO:0000256" key="3">
    <source>
        <dbReference type="ARBA" id="ARBA00006270"/>
    </source>
</evidence>
<dbReference type="GeneID" id="103397608"/>
<dbReference type="InParanoid" id="A0A3P8WY18"/>
<dbReference type="SMART" id="SM00175">
    <property type="entry name" value="RAB"/>
    <property type="match status" value="1"/>
</dbReference>
<keyword evidence="12" id="KW-1015">Disulfide bond</keyword>
<keyword evidence="14" id="KW-0636">Prenylation</keyword>
<dbReference type="STRING" id="244447.ENSCSEP00000029610"/>
<evidence type="ECO:0000256" key="12">
    <source>
        <dbReference type="ARBA" id="ARBA00023157"/>
    </source>
</evidence>
<dbReference type="InterPro" id="IPR050305">
    <property type="entry name" value="Small_GTPase_Rab"/>
</dbReference>
<dbReference type="PROSITE" id="PS51421">
    <property type="entry name" value="RAS"/>
    <property type="match status" value="1"/>
</dbReference>
<evidence type="ECO:0000256" key="4">
    <source>
        <dbReference type="ARBA" id="ARBA00011984"/>
    </source>
</evidence>
<evidence type="ECO:0000256" key="9">
    <source>
        <dbReference type="ARBA" id="ARBA00022990"/>
    </source>
</evidence>
<keyword evidence="11" id="KW-0472">Membrane</keyword>
<dbReference type="PROSITE" id="PS51420">
    <property type="entry name" value="RHO"/>
    <property type="match status" value="1"/>
</dbReference>
<keyword evidence="8" id="KW-0378">Hydrolase</keyword>
<dbReference type="InterPro" id="IPR005225">
    <property type="entry name" value="Small_GTP-bd"/>
</dbReference>
<keyword evidence="10" id="KW-0342">GTP-binding</keyword>
<evidence type="ECO:0000256" key="13">
    <source>
        <dbReference type="ARBA" id="ARBA00023288"/>
    </source>
</evidence>
<dbReference type="Ensembl" id="ENSCSET00000030011.1">
    <property type="protein sequence ID" value="ENSCSEP00000029610.1"/>
    <property type="gene ID" value="ENSCSEG00000018974.1"/>
</dbReference>
<dbReference type="AlphaFoldDB" id="A0A3P8WY18"/>
<dbReference type="GO" id="GO:0005768">
    <property type="term" value="C:endosome"/>
    <property type="evidence" value="ECO:0007669"/>
    <property type="project" value="UniProtKB-SubCell"/>
</dbReference>
<dbReference type="KEGG" id="csem:103397608"/>
<evidence type="ECO:0000256" key="2">
    <source>
        <dbReference type="ARBA" id="ARBA00004635"/>
    </source>
</evidence>
<protein>
    <recommendedName>
        <fullName evidence="4">small monomeric GTPase</fullName>
        <ecNumber evidence="4">3.6.5.2</ecNumber>
    </recommendedName>
</protein>
<evidence type="ECO:0000256" key="5">
    <source>
        <dbReference type="ARBA" id="ARBA00022481"/>
    </source>
</evidence>
<dbReference type="SMART" id="SM00176">
    <property type="entry name" value="RAN"/>
    <property type="match status" value="1"/>
</dbReference>
<dbReference type="RefSeq" id="XP_008334152.1">
    <property type="nucleotide sequence ID" value="XM_008335930.1"/>
</dbReference>
<name>A0A3P8WY18_CYNSE</name>
<dbReference type="NCBIfam" id="TIGR00231">
    <property type="entry name" value="small_GTP"/>
    <property type="match status" value="1"/>
</dbReference>
<dbReference type="SMART" id="SM00174">
    <property type="entry name" value="RHO"/>
    <property type="match status" value="1"/>
</dbReference>
<evidence type="ECO:0000313" key="17">
    <source>
        <dbReference type="Proteomes" id="UP000265120"/>
    </source>
</evidence>
<dbReference type="EC" id="3.6.5.2" evidence="4"/>
<dbReference type="SMART" id="SM00173">
    <property type="entry name" value="RAS"/>
    <property type="match status" value="1"/>
</dbReference>
<keyword evidence="17" id="KW-1185">Reference proteome</keyword>
<dbReference type="GO" id="GO:0003925">
    <property type="term" value="F:G protein activity"/>
    <property type="evidence" value="ECO:0007669"/>
    <property type="project" value="UniProtKB-EC"/>
</dbReference>
<reference evidence="16 17" key="1">
    <citation type="journal article" date="2014" name="Nat. Genet.">
        <title>Whole-genome sequence of a flatfish provides insights into ZW sex chromosome evolution and adaptation to a benthic lifestyle.</title>
        <authorList>
            <person name="Chen S."/>
            <person name="Zhang G."/>
            <person name="Shao C."/>
            <person name="Huang Q."/>
            <person name="Liu G."/>
            <person name="Zhang P."/>
            <person name="Song W."/>
            <person name="An N."/>
            <person name="Chalopin D."/>
            <person name="Volff J.N."/>
            <person name="Hong Y."/>
            <person name="Li Q."/>
            <person name="Sha Z."/>
            <person name="Zhou H."/>
            <person name="Xie M."/>
            <person name="Yu Q."/>
            <person name="Liu Y."/>
            <person name="Xiang H."/>
            <person name="Wang N."/>
            <person name="Wu K."/>
            <person name="Yang C."/>
            <person name="Zhou Q."/>
            <person name="Liao X."/>
            <person name="Yang L."/>
            <person name="Hu Q."/>
            <person name="Zhang J."/>
            <person name="Meng L."/>
            <person name="Jin L."/>
            <person name="Tian Y."/>
            <person name="Lian J."/>
            <person name="Yang J."/>
            <person name="Miao G."/>
            <person name="Liu S."/>
            <person name="Liang Z."/>
            <person name="Yan F."/>
            <person name="Li Y."/>
            <person name="Sun B."/>
            <person name="Zhang H."/>
            <person name="Zhang J."/>
            <person name="Zhu Y."/>
            <person name="Du M."/>
            <person name="Zhao Y."/>
            <person name="Schartl M."/>
            <person name="Tang Q."/>
            <person name="Wang J."/>
        </authorList>
    </citation>
    <scope>NUCLEOTIDE SEQUENCE</scope>
</reference>
<dbReference type="GO" id="GO:0005525">
    <property type="term" value="F:GTP binding"/>
    <property type="evidence" value="ECO:0007669"/>
    <property type="project" value="UniProtKB-KW"/>
</dbReference>
<evidence type="ECO:0000256" key="11">
    <source>
        <dbReference type="ARBA" id="ARBA00023136"/>
    </source>
</evidence>
<dbReference type="Proteomes" id="UP000265120">
    <property type="component" value="Chromosome Z"/>
</dbReference>
<dbReference type="FunFam" id="3.40.50.300:FF:000402">
    <property type="entry name" value="Ras-related protein Rab-27A"/>
    <property type="match status" value="1"/>
</dbReference>
<reference evidence="16" key="2">
    <citation type="submission" date="2025-08" db="UniProtKB">
        <authorList>
            <consortium name="Ensembl"/>
        </authorList>
    </citation>
    <scope>IDENTIFICATION</scope>
</reference>
<evidence type="ECO:0000256" key="7">
    <source>
        <dbReference type="ARBA" id="ARBA00022753"/>
    </source>
</evidence>
<evidence type="ECO:0000256" key="15">
    <source>
        <dbReference type="ARBA" id="ARBA00047660"/>
    </source>
</evidence>
<comment type="catalytic activity">
    <reaction evidence="15">
        <text>GTP + H2O = GDP + phosphate + H(+)</text>
        <dbReference type="Rhea" id="RHEA:19669"/>
        <dbReference type="ChEBI" id="CHEBI:15377"/>
        <dbReference type="ChEBI" id="CHEBI:15378"/>
        <dbReference type="ChEBI" id="CHEBI:37565"/>
        <dbReference type="ChEBI" id="CHEBI:43474"/>
        <dbReference type="ChEBI" id="CHEBI:58189"/>
        <dbReference type="EC" id="3.6.5.2"/>
    </reaction>
    <physiologicalReaction direction="left-to-right" evidence="15">
        <dbReference type="Rhea" id="RHEA:19670"/>
    </physiologicalReaction>
</comment>
<keyword evidence="7" id="KW-0967">Endosome</keyword>
<comment type="similarity">
    <text evidence="3">Belongs to the small GTPase superfamily. Rab family.</text>
</comment>
<keyword evidence="5" id="KW-0488">Methylation</keyword>
<keyword evidence="13" id="KW-0449">Lipoprotein</keyword>
<dbReference type="Gene3D" id="3.40.50.300">
    <property type="entry name" value="P-loop containing nucleotide triphosphate hydrolases"/>
    <property type="match status" value="1"/>
</dbReference>
<dbReference type="PANTHER" id="PTHR47980">
    <property type="entry name" value="LD44762P"/>
    <property type="match status" value="1"/>
</dbReference>
<organism evidence="16 17">
    <name type="scientific">Cynoglossus semilaevis</name>
    <name type="common">Tongue sole</name>
    <dbReference type="NCBI Taxonomy" id="244447"/>
    <lineage>
        <taxon>Eukaryota</taxon>
        <taxon>Metazoa</taxon>
        <taxon>Chordata</taxon>
        <taxon>Craniata</taxon>
        <taxon>Vertebrata</taxon>
        <taxon>Euteleostomi</taxon>
        <taxon>Actinopterygii</taxon>
        <taxon>Neopterygii</taxon>
        <taxon>Teleostei</taxon>
        <taxon>Neoteleostei</taxon>
        <taxon>Acanthomorphata</taxon>
        <taxon>Carangaria</taxon>
        <taxon>Pleuronectiformes</taxon>
        <taxon>Pleuronectoidei</taxon>
        <taxon>Cynoglossidae</taxon>
        <taxon>Cynoglossinae</taxon>
        <taxon>Cynoglossus</taxon>
    </lineage>
</organism>
<dbReference type="PRINTS" id="PR00449">
    <property type="entry name" value="RASTRNSFRMNG"/>
</dbReference>
<proteinExistence type="inferred from homology"/>
<dbReference type="GO" id="GO:0016020">
    <property type="term" value="C:membrane"/>
    <property type="evidence" value="ECO:0007669"/>
    <property type="project" value="UniProtKB-SubCell"/>
</dbReference>
<comment type="subcellular location">
    <subcellularLocation>
        <location evidence="1">Endosome</location>
    </subcellularLocation>
    <subcellularLocation>
        <location evidence="2">Membrane</location>
        <topology evidence="2">Lipid-anchor</topology>
    </subcellularLocation>
</comment>
<keyword evidence="9" id="KW-0007">Acetylation</keyword>
<dbReference type="GeneTree" id="ENSGT00940000157449"/>
<dbReference type="Pfam" id="PF00071">
    <property type="entry name" value="Ras"/>
    <property type="match status" value="1"/>
</dbReference>
<dbReference type="SUPFAM" id="SSF52540">
    <property type="entry name" value="P-loop containing nucleoside triphosphate hydrolases"/>
    <property type="match status" value="1"/>
</dbReference>
<keyword evidence="6" id="KW-0547">Nucleotide-binding</keyword>
<accession>A0A3P8WY18</accession>
<evidence type="ECO:0000256" key="1">
    <source>
        <dbReference type="ARBA" id="ARBA00004177"/>
    </source>
</evidence>
<evidence type="ECO:0000256" key="6">
    <source>
        <dbReference type="ARBA" id="ARBA00022741"/>
    </source>
</evidence>
<sequence>MADCDYDYLIKLLALGDSGVGKTTFLYRYTDHKFNRRFSTTVGIDFREKRVIYTGTGADGMTEKNFRVHLQLWDTAGQERFRSLTTAFFRDAMGFLLMFDLTNQQSFLNVRNWMSQLQANAYCDNPDIVLVGTKADLRDLRDVHGRQARDLADRYGIPYFETSSVTGINVERAVATLLDMVMKRMEQSTCVGRMSEPNGKLSICHSMEEAPVIRSCTC</sequence>
<evidence type="ECO:0000256" key="8">
    <source>
        <dbReference type="ARBA" id="ARBA00022801"/>
    </source>
</evidence>
<dbReference type="OrthoDB" id="9989112at2759"/>
<evidence type="ECO:0000256" key="14">
    <source>
        <dbReference type="ARBA" id="ARBA00023289"/>
    </source>
</evidence>
<evidence type="ECO:0000256" key="10">
    <source>
        <dbReference type="ARBA" id="ARBA00023134"/>
    </source>
</evidence>
<dbReference type="InterPro" id="IPR001806">
    <property type="entry name" value="Small_GTPase"/>
</dbReference>
<dbReference type="PROSITE" id="PS51419">
    <property type="entry name" value="RAB"/>
    <property type="match status" value="1"/>
</dbReference>
<dbReference type="OMA" id="APIRRWC"/>
<evidence type="ECO:0000313" key="16">
    <source>
        <dbReference type="Ensembl" id="ENSCSEP00000029610.1"/>
    </source>
</evidence>
<reference evidence="16" key="3">
    <citation type="submission" date="2025-09" db="UniProtKB">
        <authorList>
            <consortium name="Ensembl"/>
        </authorList>
    </citation>
    <scope>IDENTIFICATION</scope>
</reference>
<dbReference type="InterPro" id="IPR027417">
    <property type="entry name" value="P-loop_NTPase"/>
</dbReference>